<sequence>MQQPHCRPQRPTSQCSRRQFCSSGAANCHAVQSAVTMLFRLYKSECRSGYSNCRLCVLIDRKLQLRCGCCNFRSCVHKLR</sequence>
<dbReference type="AlphaFoldDB" id="A0A482WQ36"/>
<dbReference type="InParanoid" id="A0A482WQ36"/>
<comment type="caution">
    <text evidence="1">The sequence shown here is derived from an EMBL/GenBank/DDBJ whole genome shotgun (WGS) entry which is preliminary data.</text>
</comment>
<dbReference type="EMBL" id="QKKF02029610">
    <property type="protein sequence ID" value="RZF35130.1"/>
    <property type="molecule type" value="Genomic_DNA"/>
</dbReference>
<reference evidence="1 2" key="1">
    <citation type="journal article" date="2017" name="Gigascience">
        <title>Genome sequence of the small brown planthopper, Laodelphax striatellus.</title>
        <authorList>
            <person name="Zhu J."/>
            <person name="Jiang F."/>
            <person name="Wang X."/>
            <person name="Yang P."/>
            <person name="Bao Y."/>
            <person name="Zhao W."/>
            <person name="Wang W."/>
            <person name="Lu H."/>
            <person name="Wang Q."/>
            <person name="Cui N."/>
            <person name="Li J."/>
            <person name="Chen X."/>
            <person name="Luo L."/>
            <person name="Yu J."/>
            <person name="Kang L."/>
            <person name="Cui F."/>
        </authorList>
    </citation>
    <scope>NUCLEOTIDE SEQUENCE [LARGE SCALE GENOMIC DNA]</scope>
    <source>
        <strain evidence="1">Lst14</strain>
    </source>
</reference>
<protein>
    <submittedName>
        <fullName evidence="1">Uncharacterized protein</fullName>
    </submittedName>
</protein>
<accession>A0A482WQ36</accession>
<dbReference type="Proteomes" id="UP000291343">
    <property type="component" value="Unassembled WGS sequence"/>
</dbReference>
<keyword evidence="2" id="KW-1185">Reference proteome</keyword>
<organism evidence="1 2">
    <name type="scientific">Laodelphax striatellus</name>
    <name type="common">Small brown planthopper</name>
    <name type="synonym">Delphax striatella</name>
    <dbReference type="NCBI Taxonomy" id="195883"/>
    <lineage>
        <taxon>Eukaryota</taxon>
        <taxon>Metazoa</taxon>
        <taxon>Ecdysozoa</taxon>
        <taxon>Arthropoda</taxon>
        <taxon>Hexapoda</taxon>
        <taxon>Insecta</taxon>
        <taxon>Pterygota</taxon>
        <taxon>Neoptera</taxon>
        <taxon>Paraneoptera</taxon>
        <taxon>Hemiptera</taxon>
        <taxon>Auchenorrhyncha</taxon>
        <taxon>Fulgoroidea</taxon>
        <taxon>Delphacidae</taxon>
        <taxon>Criomorphinae</taxon>
        <taxon>Laodelphax</taxon>
    </lineage>
</organism>
<gene>
    <name evidence="1" type="ORF">LSTR_LSTR009436</name>
</gene>
<evidence type="ECO:0000313" key="2">
    <source>
        <dbReference type="Proteomes" id="UP000291343"/>
    </source>
</evidence>
<name>A0A482WQ36_LAOST</name>
<evidence type="ECO:0000313" key="1">
    <source>
        <dbReference type="EMBL" id="RZF35130.1"/>
    </source>
</evidence>
<proteinExistence type="predicted"/>